<reference evidence="5 6" key="1">
    <citation type="submission" date="2017-06" db="EMBL/GenBank/DDBJ databases">
        <title>Raineya orbicola gen. nov., sp. nov. a slightly thermophilic bacterium of the phylum Bacteroidetes and the description of Raineyaceae fam. nov.</title>
        <authorList>
            <person name="Albuquerque L."/>
            <person name="Polonia A.R.M."/>
            <person name="Barroso C."/>
            <person name="Froufe H.J.C."/>
            <person name="Lage O."/>
            <person name="Lobo-Da-Cunha A."/>
            <person name="Egas C."/>
            <person name="Da Costa M.S."/>
        </authorList>
    </citation>
    <scope>NUCLEOTIDE SEQUENCE [LARGE SCALE GENOMIC DNA]</scope>
    <source>
        <strain evidence="5 6">SPSPC-11</strain>
    </source>
</reference>
<feature type="active site" evidence="2 3">
    <location>
        <position position="290"/>
    </location>
</feature>
<dbReference type="GO" id="GO:0005737">
    <property type="term" value="C:cytoplasm"/>
    <property type="evidence" value="ECO:0007669"/>
    <property type="project" value="UniProtKB-SubCell"/>
</dbReference>
<dbReference type="PIRSF" id="PIRSF000443">
    <property type="entry name" value="Homoser_Ac_trans"/>
    <property type="match status" value="1"/>
</dbReference>
<keyword evidence="2" id="KW-0486">Methionine biosynthesis</keyword>
<dbReference type="Proteomes" id="UP000233387">
    <property type="component" value="Unassembled WGS sequence"/>
</dbReference>
<comment type="pathway">
    <text evidence="2">Amino-acid biosynthesis; L-methionine biosynthesis via de novo pathway; O-acetyl-L-homoserine from L-homoserine: step 1/1.</text>
</comment>
<dbReference type="OrthoDB" id="9800754at2"/>
<dbReference type="InterPro" id="IPR029058">
    <property type="entry name" value="AB_hydrolase_fold"/>
</dbReference>
<dbReference type="InterPro" id="IPR000073">
    <property type="entry name" value="AB_hydrolase_1"/>
</dbReference>
<dbReference type="SUPFAM" id="SSF53474">
    <property type="entry name" value="alpha/beta-Hydrolases"/>
    <property type="match status" value="1"/>
</dbReference>
<evidence type="ECO:0000259" key="4">
    <source>
        <dbReference type="Pfam" id="PF00561"/>
    </source>
</evidence>
<keyword evidence="2" id="KW-0963">Cytoplasm</keyword>
<protein>
    <recommendedName>
        <fullName evidence="2">Homoserine O-acetyltransferase</fullName>
        <shortName evidence="2">HAT</shortName>
        <ecNumber evidence="2">2.3.1.31</ecNumber>
    </recommendedName>
    <alternativeName>
        <fullName evidence="2">Homoserine transacetylase</fullName>
        <shortName evidence="2">HTA</shortName>
    </alternativeName>
</protein>
<dbReference type="RefSeq" id="WP_101357559.1">
    <property type="nucleotide sequence ID" value="NZ_NKXO01000003.1"/>
</dbReference>
<feature type="active site" description="Nucleophile" evidence="2 3">
    <location>
        <position position="136"/>
    </location>
</feature>
<evidence type="ECO:0000256" key="1">
    <source>
        <dbReference type="ARBA" id="ARBA00022679"/>
    </source>
</evidence>
<dbReference type="GO" id="GO:0009086">
    <property type="term" value="P:methionine biosynthetic process"/>
    <property type="evidence" value="ECO:0007669"/>
    <property type="project" value="UniProtKB-UniRule"/>
</dbReference>
<dbReference type="InterPro" id="IPR008220">
    <property type="entry name" value="HAT_MetX-like"/>
</dbReference>
<dbReference type="GO" id="GO:0009092">
    <property type="term" value="P:homoserine metabolic process"/>
    <property type="evidence" value="ECO:0007669"/>
    <property type="project" value="TreeGrafter"/>
</dbReference>
<evidence type="ECO:0000313" key="5">
    <source>
        <dbReference type="EMBL" id="PKQ70759.1"/>
    </source>
</evidence>
<evidence type="ECO:0000256" key="2">
    <source>
        <dbReference type="HAMAP-Rule" id="MF_00296"/>
    </source>
</evidence>
<comment type="catalytic activity">
    <reaction evidence="2">
        <text>L-homoserine + acetyl-CoA = O-acetyl-L-homoserine + CoA</text>
        <dbReference type="Rhea" id="RHEA:13701"/>
        <dbReference type="ChEBI" id="CHEBI:57287"/>
        <dbReference type="ChEBI" id="CHEBI:57288"/>
        <dbReference type="ChEBI" id="CHEBI:57476"/>
        <dbReference type="ChEBI" id="CHEBI:57716"/>
        <dbReference type="EC" id="2.3.1.31"/>
    </reaction>
</comment>
<dbReference type="UniPathway" id="UPA00051">
    <property type="reaction ID" value="UER00074"/>
</dbReference>
<comment type="subunit">
    <text evidence="2">Homodimer.</text>
</comment>
<gene>
    <name evidence="2" type="primary">metXA</name>
    <name evidence="5" type="ORF">Rain11_0296</name>
</gene>
<keyword evidence="2" id="KW-0012">Acyltransferase</keyword>
<keyword evidence="1 2" id="KW-0808">Transferase</keyword>
<dbReference type="EMBL" id="NKXO01000003">
    <property type="protein sequence ID" value="PKQ70759.1"/>
    <property type="molecule type" value="Genomic_DNA"/>
</dbReference>
<evidence type="ECO:0000256" key="3">
    <source>
        <dbReference type="PIRSR" id="PIRSR000443-1"/>
    </source>
</evidence>
<dbReference type="Pfam" id="PF00561">
    <property type="entry name" value="Abhydrolase_1"/>
    <property type="match status" value="1"/>
</dbReference>
<comment type="function">
    <text evidence="2">Transfers an acetyl group from acetyl-CoA to L-homoserine, forming acetyl-L-homoserine.</text>
</comment>
<dbReference type="NCBIfam" id="TIGR01392">
    <property type="entry name" value="homoserO_Ac_trn"/>
    <property type="match status" value="1"/>
</dbReference>
<comment type="similarity">
    <text evidence="2">Belongs to the AB hydrolase superfamily. MetX family.</text>
</comment>
<feature type="active site" evidence="2 3">
    <location>
        <position position="319"/>
    </location>
</feature>
<keyword evidence="6" id="KW-1185">Reference proteome</keyword>
<feature type="domain" description="AB hydrolase-1" evidence="4">
    <location>
        <begin position="41"/>
        <end position="324"/>
    </location>
</feature>
<comment type="caution">
    <text evidence="2">Lacks conserved residue(s) required for the propagation of feature annotation.</text>
</comment>
<organism evidence="5 6">
    <name type="scientific">Raineya orbicola</name>
    <dbReference type="NCBI Taxonomy" id="2016530"/>
    <lineage>
        <taxon>Bacteria</taxon>
        <taxon>Pseudomonadati</taxon>
        <taxon>Bacteroidota</taxon>
        <taxon>Cytophagia</taxon>
        <taxon>Cytophagales</taxon>
        <taxon>Raineyaceae</taxon>
        <taxon>Raineya</taxon>
    </lineage>
</organism>
<feature type="binding site" evidence="2">
    <location>
        <position position="202"/>
    </location>
    <ligand>
        <name>substrate</name>
    </ligand>
</feature>
<dbReference type="PANTHER" id="PTHR32268:SF11">
    <property type="entry name" value="HOMOSERINE O-ACETYLTRANSFERASE"/>
    <property type="match status" value="1"/>
</dbReference>
<comment type="subcellular location">
    <subcellularLocation>
        <location evidence="2">Cytoplasm</location>
    </subcellularLocation>
</comment>
<dbReference type="Gene3D" id="3.40.50.1820">
    <property type="entry name" value="alpha/beta hydrolase"/>
    <property type="match status" value="1"/>
</dbReference>
<dbReference type="EC" id="2.3.1.31" evidence="2"/>
<evidence type="ECO:0000313" key="6">
    <source>
        <dbReference type="Proteomes" id="UP000233387"/>
    </source>
</evidence>
<dbReference type="HAMAP" id="MF_00296">
    <property type="entry name" value="MetX_acyltransf"/>
    <property type="match status" value="1"/>
</dbReference>
<accession>A0A2N3IKB3</accession>
<dbReference type="AlphaFoldDB" id="A0A2N3IKB3"/>
<feature type="binding site" evidence="2">
    <location>
        <position position="320"/>
    </location>
    <ligand>
        <name>substrate</name>
    </ligand>
</feature>
<dbReference type="GO" id="GO:0004414">
    <property type="term" value="F:homoserine O-acetyltransferase activity"/>
    <property type="evidence" value="ECO:0007669"/>
    <property type="project" value="UniProtKB-UniRule"/>
</dbReference>
<dbReference type="PANTHER" id="PTHR32268">
    <property type="entry name" value="HOMOSERINE O-ACETYLTRANSFERASE"/>
    <property type="match status" value="1"/>
</dbReference>
<keyword evidence="2" id="KW-0028">Amino-acid biosynthesis</keyword>
<name>A0A2N3IKB3_9BACT</name>
<comment type="caution">
    <text evidence="5">The sequence shown here is derived from an EMBL/GenBank/DDBJ whole genome shotgun (WGS) entry which is preliminary data.</text>
</comment>
<proteinExistence type="inferred from homology"/>
<sequence length="335" mass="37928">MTEPAIFHYTEPFVLENGSILPEIELAYCTYGKLNAEKSNVIWVIHALTANADVADWWAGLFGTGKMLDPEKYFIICANNLGSCYGSTGALSLNPKTGEPYFHSFPLLTTRDMAKALDLLRKHLDLPRVYYLIGGSLGGQIALEWAIEQNEIFENLLILATNAFHSPWGIAFNEAQRMAIQADASWQYAHPQAGMMGLKAARAIALLSYRNIEIYNQRQQETDIEKTDNYKASSYQQYQGEKLIRRFNAFSYWTLSKAMDSHHVGRGRGSAEKALQEIRARVKVVGVTSDLLFPLQEQKFLAEHIPNATLYELNSLYGHDGFLLEFEQIQRVFEI</sequence>